<dbReference type="PROSITE" id="PS50893">
    <property type="entry name" value="ABC_TRANSPORTER_2"/>
    <property type="match status" value="1"/>
</dbReference>
<evidence type="ECO:0000256" key="1">
    <source>
        <dbReference type="ARBA" id="ARBA00005417"/>
    </source>
</evidence>
<dbReference type="InterPro" id="IPR050319">
    <property type="entry name" value="ABC_transp_ATP-bind"/>
</dbReference>
<accession>A0ABT4CL51</accession>
<evidence type="ECO:0000256" key="3">
    <source>
        <dbReference type="ARBA" id="ARBA00022741"/>
    </source>
</evidence>
<comment type="caution">
    <text evidence="6">The sequence shown here is derived from an EMBL/GenBank/DDBJ whole genome shotgun (WGS) entry which is preliminary data.</text>
</comment>
<protein>
    <submittedName>
        <fullName evidence="6">Dipeptide ABC transporter ATP-binding protein</fullName>
    </submittedName>
</protein>
<keyword evidence="7" id="KW-1185">Reference proteome</keyword>
<dbReference type="NCBIfam" id="TIGR01727">
    <property type="entry name" value="oligo_HPY"/>
    <property type="match status" value="1"/>
</dbReference>
<organism evidence="6 7">
    <name type="scientific">Clostridium ganghwense</name>
    <dbReference type="NCBI Taxonomy" id="312089"/>
    <lineage>
        <taxon>Bacteria</taxon>
        <taxon>Bacillati</taxon>
        <taxon>Bacillota</taxon>
        <taxon>Clostridia</taxon>
        <taxon>Eubacteriales</taxon>
        <taxon>Clostridiaceae</taxon>
        <taxon>Clostridium</taxon>
    </lineage>
</organism>
<dbReference type="Gene3D" id="3.40.50.300">
    <property type="entry name" value="P-loop containing nucleotide triphosphate hydrolases"/>
    <property type="match status" value="1"/>
</dbReference>
<dbReference type="CDD" id="cd03257">
    <property type="entry name" value="ABC_NikE_OppD_transporters"/>
    <property type="match status" value="1"/>
</dbReference>
<dbReference type="Proteomes" id="UP001079657">
    <property type="component" value="Unassembled WGS sequence"/>
</dbReference>
<proteinExistence type="inferred from homology"/>
<evidence type="ECO:0000259" key="5">
    <source>
        <dbReference type="PROSITE" id="PS50893"/>
    </source>
</evidence>
<keyword evidence="3" id="KW-0547">Nucleotide-binding</keyword>
<dbReference type="Pfam" id="PF08352">
    <property type="entry name" value="oligo_HPY"/>
    <property type="match status" value="1"/>
</dbReference>
<comment type="similarity">
    <text evidence="1">Belongs to the ABC transporter superfamily.</text>
</comment>
<dbReference type="InterPro" id="IPR027417">
    <property type="entry name" value="P-loop_NTPase"/>
</dbReference>
<dbReference type="RefSeq" id="WP_268048142.1">
    <property type="nucleotide sequence ID" value="NZ_JAPQES010000001.1"/>
</dbReference>
<dbReference type="NCBIfam" id="NF008453">
    <property type="entry name" value="PRK11308.1"/>
    <property type="match status" value="1"/>
</dbReference>
<feature type="domain" description="ABC transporter" evidence="5">
    <location>
        <begin position="6"/>
        <end position="256"/>
    </location>
</feature>
<dbReference type="GO" id="GO:0005524">
    <property type="term" value="F:ATP binding"/>
    <property type="evidence" value="ECO:0007669"/>
    <property type="project" value="UniProtKB-KW"/>
</dbReference>
<dbReference type="PANTHER" id="PTHR43776">
    <property type="entry name" value="TRANSPORT ATP-BINDING PROTEIN"/>
    <property type="match status" value="1"/>
</dbReference>
<dbReference type="SMART" id="SM00382">
    <property type="entry name" value="AAA"/>
    <property type="match status" value="1"/>
</dbReference>
<dbReference type="SUPFAM" id="SSF52540">
    <property type="entry name" value="P-loop containing nucleoside triphosphate hydrolases"/>
    <property type="match status" value="1"/>
</dbReference>
<evidence type="ECO:0000313" key="6">
    <source>
        <dbReference type="EMBL" id="MCY6369772.1"/>
    </source>
</evidence>
<keyword evidence="4 6" id="KW-0067">ATP-binding</keyword>
<evidence type="ECO:0000256" key="4">
    <source>
        <dbReference type="ARBA" id="ARBA00022840"/>
    </source>
</evidence>
<sequence length="322" mass="36231">MSEVLLQVKNLKKYFPIRSGVFNKVTNNVKAVDDVTFDIYKGETLGLVGESGCGKSTTGKMIVNLLKPTSGEIIFNDENIIDANKKRQKELRKEIQIIFQDPYASLNPRMTIGDIIAEPIKINNIAKGEDVEKRVRKLLECVGLATYQRNRYPHEFSGGQRQRVGIARALALNPKLIVCDEPVSALDVSIQAQVLNLLDDLQKEFNLTYLFIAHGLNVVKHVSSRVGVMYVGKLAEIGNDDELYDNPKHPYTQALLSAIPIPDPTKRKDRIILKGDVPSPIDPPKGCRFHTRCSKCMEICKMEEPKMKQIENTHMVACHLYD</sequence>
<dbReference type="InterPro" id="IPR003593">
    <property type="entry name" value="AAA+_ATPase"/>
</dbReference>
<reference evidence="6" key="1">
    <citation type="submission" date="2022-12" db="EMBL/GenBank/DDBJ databases">
        <authorList>
            <person name="Wang J."/>
        </authorList>
    </citation>
    <scope>NUCLEOTIDE SEQUENCE</scope>
    <source>
        <strain evidence="6">HY-42-06</strain>
    </source>
</reference>
<name>A0ABT4CL51_9CLOT</name>
<dbReference type="PROSITE" id="PS00211">
    <property type="entry name" value="ABC_TRANSPORTER_1"/>
    <property type="match status" value="1"/>
</dbReference>
<keyword evidence="2" id="KW-0813">Transport</keyword>
<gene>
    <name evidence="6" type="ORF">OXH55_03900</name>
</gene>
<dbReference type="InterPro" id="IPR013563">
    <property type="entry name" value="Oligopep_ABC_C"/>
</dbReference>
<evidence type="ECO:0000256" key="2">
    <source>
        <dbReference type="ARBA" id="ARBA00022448"/>
    </source>
</evidence>
<dbReference type="EMBL" id="JAPQES010000001">
    <property type="protein sequence ID" value="MCY6369772.1"/>
    <property type="molecule type" value="Genomic_DNA"/>
</dbReference>
<dbReference type="InterPro" id="IPR003439">
    <property type="entry name" value="ABC_transporter-like_ATP-bd"/>
</dbReference>
<dbReference type="InterPro" id="IPR017871">
    <property type="entry name" value="ABC_transporter-like_CS"/>
</dbReference>
<dbReference type="Pfam" id="PF00005">
    <property type="entry name" value="ABC_tran"/>
    <property type="match status" value="1"/>
</dbReference>
<evidence type="ECO:0000313" key="7">
    <source>
        <dbReference type="Proteomes" id="UP001079657"/>
    </source>
</evidence>
<dbReference type="PANTHER" id="PTHR43776:SF7">
    <property type="entry name" value="D,D-DIPEPTIDE TRANSPORT ATP-BINDING PROTEIN DDPF-RELATED"/>
    <property type="match status" value="1"/>
</dbReference>